<protein>
    <submittedName>
        <fullName evidence="1">Unannotated protein</fullName>
    </submittedName>
</protein>
<dbReference type="AlphaFoldDB" id="A0A6J7GBC9"/>
<name>A0A6J7GBC9_9ZZZZ</name>
<sequence length="80" mass="9084">MSDTMIAMDLIHADNLTPDQLMLGDLIKVGDDIVEILFIESDSTGDNYDVQTENEFGEKEITQYGYTDTIPLYVFIEDDE</sequence>
<accession>A0A6J7GBC9</accession>
<organism evidence="1">
    <name type="scientific">freshwater metagenome</name>
    <dbReference type="NCBI Taxonomy" id="449393"/>
    <lineage>
        <taxon>unclassified sequences</taxon>
        <taxon>metagenomes</taxon>
        <taxon>ecological metagenomes</taxon>
    </lineage>
</organism>
<proteinExistence type="predicted"/>
<dbReference type="EMBL" id="CAFBML010000068">
    <property type="protein sequence ID" value="CAB4904144.1"/>
    <property type="molecule type" value="Genomic_DNA"/>
</dbReference>
<gene>
    <name evidence="1" type="ORF">UFOPK3592_00618</name>
</gene>
<reference evidence="1" key="1">
    <citation type="submission" date="2020-05" db="EMBL/GenBank/DDBJ databases">
        <authorList>
            <person name="Chiriac C."/>
            <person name="Salcher M."/>
            <person name="Ghai R."/>
            <person name="Kavagutti S V."/>
        </authorList>
    </citation>
    <scope>NUCLEOTIDE SEQUENCE</scope>
</reference>
<evidence type="ECO:0000313" key="1">
    <source>
        <dbReference type="EMBL" id="CAB4904144.1"/>
    </source>
</evidence>